<feature type="transmembrane region" description="Helical" evidence="6">
    <location>
        <begin position="85"/>
        <end position="107"/>
    </location>
</feature>
<feature type="transmembrane region" description="Helical" evidence="6">
    <location>
        <begin position="214"/>
        <end position="232"/>
    </location>
</feature>
<dbReference type="PANTHER" id="PTHR30238">
    <property type="entry name" value="MEMBRANE BOUND PREDICTED REDOX MODULATOR"/>
    <property type="match status" value="1"/>
</dbReference>
<feature type="transmembrane region" description="Helical" evidence="6">
    <location>
        <begin position="341"/>
        <end position="360"/>
    </location>
</feature>
<feature type="transmembrane region" description="Helical" evidence="6">
    <location>
        <begin position="183"/>
        <end position="202"/>
    </location>
</feature>
<feature type="transmembrane region" description="Helical" evidence="6">
    <location>
        <begin position="309"/>
        <end position="329"/>
    </location>
</feature>
<keyword evidence="4 6" id="KW-1133">Transmembrane helix</keyword>
<evidence type="ECO:0000256" key="3">
    <source>
        <dbReference type="ARBA" id="ARBA00022692"/>
    </source>
</evidence>
<keyword evidence="5 6" id="KW-0472">Membrane</keyword>
<accession>A0ABY8VC88</accession>
<feature type="transmembrane region" description="Helical" evidence="6">
    <location>
        <begin position="119"/>
        <end position="140"/>
    </location>
</feature>
<dbReference type="Proteomes" id="UP001223501">
    <property type="component" value="Chromosome"/>
</dbReference>
<protein>
    <recommendedName>
        <fullName evidence="9">TerC/Alx family metal homeostasis membrane protein</fullName>
    </recommendedName>
</protein>
<evidence type="ECO:0000313" key="7">
    <source>
        <dbReference type="EMBL" id="WIH98370.1"/>
    </source>
</evidence>
<evidence type="ECO:0008006" key="9">
    <source>
        <dbReference type="Google" id="ProtNLM"/>
    </source>
</evidence>
<keyword evidence="3 6" id="KW-0812">Transmembrane</keyword>
<sequence length="395" mass="44590">MQQSIIDLHPGLVWGFGIVVIIMLLLDLGVFNKKAHEVTSKEATIWSIVWISLAMVFSGVVYWVFNQDAGGHELAIEKFTQFQAAYWIEKALSVDNLFVFILVFGFFKVPKHLHHKVLFWGIIGALIFRAIFIFLGVKIIELTYILQFIQNTNWFFYGIFTSVAIICLYSAIKFLKEEKLLQILISLFGLLLLIGLNLKFFIDVNTLKLPKINIVMTIFGLFLFFAGIKSWGGDDGDEDEDFSNTAGAKLVKKFWKTSENYDGDKFFTIQNGVKMATPLLVVVAVIEFTDVLFAVDSIPAIFAISNDPFILYTSNIFAILGLRSLYFLLANFIHMFSKLPYGLAIILSFIGVKMLISPWYHIPSPISLGIVASVLIISVVVSIMFPDKENSVEIN</sequence>
<evidence type="ECO:0000256" key="2">
    <source>
        <dbReference type="ARBA" id="ARBA00007511"/>
    </source>
</evidence>
<evidence type="ECO:0000313" key="8">
    <source>
        <dbReference type="Proteomes" id="UP001223501"/>
    </source>
</evidence>
<dbReference type="InterPro" id="IPR005496">
    <property type="entry name" value="Integral_membrane_TerC"/>
</dbReference>
<reference evidence="7 8" key="1">
    <citation type="submission" date="2022-09" db="EMBL/GenBank/DDBJ databases">
        <title>Whole genome sequencing analysis of tet(X)-positive Empedobacter falsenii YWS9-3.</title>
        <authorList>
            <person name="Chen C."/>
            <person name="Lv Y.-L."/>
        </authorList>
    </citation>
    <scope>NUCLEOTIDE SEQUENCE [LARGE SCALE GENOMIC DNA]</scope>
    <source>
        <strain evidence="7 8">YWS9-3_T</strain>
    </source>
</reference>
<evidence type="ECO:0000256" key="1">
    <source>
        <dbReference type="ARBA" id="ARBA00004141"/>
    </source>
</evidence>
<comment type="similarity">
    <text evidence="2">Belongs to the TerC family.</text>
</comment>
<feature type="transmembrane region" description="Helical" evidence="6">
    <location>
        <begin position="43"/>
        <end position="65"/>
    </location>
</feature>
<feature type="transmembrane region" description="Helical" evidence="6">
    <location>
        <begin position="12"/>
        <end position="31"/>
    </location>
</feature>
<proteinExistence type="inferred from homology"/>
<dbReference type="Pfam" id="PF03741">
    <property type="entry name" value="TerC"/>
    <property type="match status" value="1"/>
</dbReference>
<dbReference type="RefSeq" id="WP_284584098.1">
    <property type="nucleotide sequence ID" value="NZ_CP106831.1"/>
</dbReference>
<gene>
    <name evidence="7" type="ORF">OBA43_05430</name>
</gene>
<evidence type="ECO:0000256" key="4">
    <source>
        <dbReference type="ARBA" id="ARBA00022989"/>
    </source>
</evidence>
<dbReference type="EMBL" id="CP106831">
    <property type="protein sequence ID" value="WIH98370.1"/>
    <property type="molecule type" value="Genomic_DNA"/>
</dbReference>
<evidence type="ECO:0000256" key="6">
    <source>
        <dbReference type="SAM" id="Phobius"/>
    </source>
</evidence>
<dbReference type="PANTHER" id="PTHR30238:SF0">
    <property type="entry name" value="THYLAKOID MEMBRANE PROTEIN TERC, CHLOROPLASTIC"/>
    <property type="match status" value="1"/>
</dbReference>
<evidence type="ECO:0000256" key="5">
    <source>
        <dbReference type="ARBA" id="ARBA00023136"/>
    </source>
</evidence>
<feature type="transmembrane region" description="Helical" evidence="6">
    <location>
        <begin position="152"/>
        <end position="171"/>
    </location>
</feature>
<organism evidence="7 8">
    <name type="scientific">Empedobacter falsenii</name>
    <dbReference type="NCBI Taxonomy" id="343874"/>
    <lineage>
        <taxon>Bacteria</taxon>
        <taxon>Pseudomonadati</taxon>
        <taxon>Bacteroidota</taxon>
        <taxon>Flavobacteriia</taxon>
        <taxon>Flavobacteriales</taxon>
        <taxon>Weeksellaceae</taxon>
        <taxon>Empedobacter</taxon>
    </lineage>
</organism>
<comment type="subcellular location">
    <subcellularLocation>
        <location evidence="1">Membrane</location>
        <topology evidence="1">Multi-pass membrane protein</topology>
    </subcellularLocation>
</comment>
<keyword evidence="8" id="KW-1185">Reference proteome</keyword>
<name>A0ABY8VC88_9FLAO</name>
<feature type="transmembrane region" description="Helical" evidence="6">
    <location>
        <begin position="366"/>
        <end position="385"/>
    </location>
</feature>